<evidence type="ECO:0000313" key="1">
    <source>
        <dbReference type="EMBL" id="PWW01226.1"/>
    </source>
</evidence>
<keyword evidence="2" id="KW-1185">Reference proteome</keyword>
<sequence>MKWVLVLLLMTPIFLLFQAWDLDESLQTKLHAQLKQAVDLGTHDAALQVEPVALEQGEVRFEQTYTVFLDALQRQLKLDSGLDPLATSVWKDGLQVVLFEQVETGPFPRTYSSGPPYYYTDTLLGPSVVAIVKIKHPRYFGVSDDFEYVIGSSHEYKGY</sequence>
<organism evidence="1 2">
    <name type="scientific">Paenibacillus cellulosilyticus</name>
    <dbReference type="NCBI Taxonomy" id="375489"/>
    <lineage>
        <taxon>Bacteria</taxon>
        <taxon>Bacillati</taxon>
        <taxon>Bacillota</taxon>
        <taxon>Bacilli</taxon>
        <taxon>Bacillales</taxon>
        <taxon>Paenibacillaceae</taxon>
        <taxon>Paenibacillus</taxon>
    </lineage>
</organism>
<proteinExistence type="predicted"/>
<name>A0A2V2YTR5_9BACL</name>
<dbReference type="AlphaFoldDB" id="A0A2V2YTR5"/>
<dbReference type="EMBL" id="QGTQ01000010">
    <property type="protein sequence ID" value="PWW01226.1"/>
    <property type="molecule type" value="Genomic_DNA"/>
</dbReference>
<dbReference type="RefSeq" id="WP_110044714.1">
    <property type="nucleotide sequence ID" value="NZ_CP054613.1"/>
</dbReference>
<reference evidence="1 2" key="1">
    <citation type="submission" date="2018-05" db="EMBL/GenBank/DDBJ databases">
        <title>Genomic Encyclopedia of Type Strains, Phase III (KMG-III): the genomes of soil and plant-associated and newly described type strains.</title>
        <authorList>
            <person name="Whitman W."/>
        </authorList>
    </citation>
    <scope>NUCLEOTIDE SEQUENCE [LARGE SCALE GENOMIC DNA]</scope>
    <source>
        <strain evidence="1 2">CECT 5696</strain>
    </source>
</reference>
<dbReference type="OrthoDB" id="2937855at2"/>
<protein>
    <submittedName>
        <fullName evidence="1">Uncharacterized protein</fullName>
    </submittedName>
</protein>
<dbReference type="Proteomes" id="UP000246635">
    <property type="component" value="Unassembled WGS sequence"/>
</dbReference>
<gene>
    <name evidence="1" type="ORF">DFQ01_110116</name>
</gene>
<comment type="caution">
    <text evidence="1">The sequence shown here is derived from an EMBL/GenBank/DDBJ whole genome shotgun (WGS) entry which is preliminary data.</text>
</comment>
<accession>A0A2V2YTR5</accession>
<evidence type="ECO:0000313" key="2">
    <source>
        <dbReference type="Proteomes" id="UP000246635"/>
    </source>
</evidence>